<evidence type="ECO:0000313" key="3">
    <source>
        <dbReference type="Proteomes" id="UP000178170"/>
    </source>
</evidence>
<dbReference type="PANTHER" id="PTHR43852">
    <property type="entry name" value="NUCLEOTIDYLTRANSFERASE"/>
    <property type="match status" value="1"/>
</dbReference>
<dbReference type="CDD" id="cd05403">
    <property type="entry name" value="NT_KNTase_like"/>
    <property type="match status" value="1"/>
</dbReference>
<name>A0A1G2QX55_9BACT</name>
<gene>
    <name evidence="2" type="ORF">A2843_00515</name>
</gene>
<sequence length="129" mass="15070">MEIQKDNIQHIFEQYPQIKLGYLFGSHATGKTGPLSDYDFAVYLEEKDAQKRFALRLQLMHALSKELKTDNVDVLILNDIKSPEVKYSIIKEGILLHEQEPYKVLLLPRILNEYFDFMHGLRKYGLTKA</sequence>
<dbReference type="NCBIfam" id="NF047752">
    <property type="entry name" value="MntA_antitoxin"/>
    <property type="match status" value="1"/>
</dbReference>
<dbReference type="PANTHER" id="PTHR43852:SF3">
    <property type="entry name" value="NUCLEOTIDYLTRANSFERASE"/>
    <property type="match status" value="1"/>
</dbReference>
<dbReference type="InterPro" id="IPR052930">
    <property type="entry name" value="TA_antitoxin_MntA"/>
</dbReference>
<dbReference type="SUPFAM" id="SSF81301">
    <property type="entry name" value="Nucleotidyltransferase"/>
    <property type="match status" value="1"/>
</dbReference>
<dbReference type="Gene3D" id="3.30.460.10">
    <property type="entry name" value="Beta Polymerase, domain 2"/>
    <property type="match status" value="1"/>
</dbReference>
<organism evidence="2 3">
    <name type="scientific">Candidatus Wildermuthbacteria bacterium RIFCSPHIGHO2_01_FULL_48_27b</name>
    <dbReference type="NCBI Taxonomy" id="1802447"/>
    <lineage>
        <taxon>Bacteria</taxon>
        <taxon>Candidatus Wildermuthiibacteriota</taxon>
    </lineage>
</organism>
<dbReference type="Proteomes" id="UP000178170">
    <property type="component" value="Unassembled WGS sequence"/>
</dbReference>
<evidence type="ECO:0000313" key="2">
    <source>
        <dbReference type="EMBL" id="OHA64968.1"/>
    </source>
</evidence>
<dbReference type="InterPro" id="IPR043519">
    <property type="entry name" value="NT_sf"/>
</dbReference>
<feature type="domain" description="Polymerase beta nucleotidyltransferase" evidence="1">
    <location>
        <begin position="7"/>
        <end position="100"/>
    </location>
</feature>
<accession>A0A1G2QX55</accession>
<dbReference type="EMBL" id="MHTS01000004">
    <property type="protein sequence ID" value="OHA64968.1"/>
    <property type="molecule type" value="Genomic_DNA"/>
</dbReference>
<comment type="caution">
    <text evidence="2">The sequence shown here is derived from an EMBL/GenBank/DDBJ whole genome shotgun (WGS) entry which is preliminary data.</text>
</comment>
<reference evidence="2 3" key="1">
    <citation type="journal article" date="2016" name="Nat. Commun.">
        <title>Thousands of microbial genomes shed light on interconnected biogeochemical processes in an aquifer system.</title>
        <authorList>
            <person name="Anantharaman K."/>
            <person name="Brown C.T."/>
            <person name="Hug L.A."/>
            <person name="Sharon I."/>
            <person name="Castelle C.J."/>
            <person name="Probst A.J."/>
            <person name="Thomas B.C."/>
            <person name="Singh A."/>
            <person name="Wilkins M.J."/>
            <person name="Karaoz U."/>
            <person name="Brodie E.L."/>
            <person name="Williams K.H."/>
            <person name="Hubbard S.S."/>
            <person name="Banfield J.F."/>
        </authorList>
    </citation>
    <scope>NUCLEOTIDE SEQUENCE [LARGE SCALE GENOMIC DNA]</scope>
</reference>
<evidence type="ECO:0000259" key="1">
    <source>
        <dbReference type="Pfam" id="PF18765"/>
    </source>
</evidence>
<dbReference type="Pfam" id="PF18765">
    <property type="entry name" value="Polbeta"/>
    <property type="match status" value="1"/>
</dbReference>
<proteinExistence type="predicted"/>
<dbReference type="AlphaFoldDB" id="A0A1G2QX55"/>
<protein>
    <recommendedName>
        <fullName evidence="1">Polymerase beta nucleotidyltransferase domain-containing protein</fullName>
    </recommendedName>
</protein>
<dbReference type="InterPro" id="IPR041633">
    <property type="entry name" value="Polbeta"/>
</dbReference>